<evidence type="ECO:0000313" key="3">
    <source>
        <dbReference type="Proteomes" id="UP000253472"/>
    </source>
</evidence>
<dbReference type="InterPro" id="IPR036388">
    <property type="entry name" value="WH-like_DNA-bd_sf"/>
</dbReference>
<dbReference type="Gene3D" id="1.10.10.10">
    <property type="entry name" value="Winged helix-like DNA-binding domain superfamily/Winged helix DNA-binding domain"/>
    <property type="match status" value="1"/>
</dbReference>
<comment type="catalytic activity">
    <reaction evidence="1">
        <text>S-ubiquitinyl-[E2 ubiquitin-conjugating enzyme]-L-cysteine + [acceptor protein]-L-lysine = [E2 ubiquitin-conjugating enzyme]-L-cysteine + N(6)-ubiquitinyl-[acceptor protein]-L-lysine.</text>
        <dbReference type="EC" id="2.3.2.27"/>
    </reaction>
</comment>
<organism evidence="2 3">
    <name type="scientific">Candida viswanathii</name>
    <dbReference type="NCBI Taxonomy" id="5486"/>
    <lineage>
        <taxon>Eukaryota</taxon>
        <taxon>Fungi</taxon>
        <taxon>Dikarya</taxon>
        <taxon>Ascomycota</taxon>
        <taxon>Saccharomycotina</taxon>
        <taxon>Pichiomycetes</taxon>
        <taxon>Debaryomycetaceae</taxon>
        <taxon>Candida/Lodderomyces clade</taxon>
        <taxon>Candida</taxon>
    </lineage>
</organism>
<dbReference type="Gene3D" id="3.90.1150.220">
    <property type="match status" value="1"/>
</dbReference>
<keyword evidence="1" id="KW-0862">Zinc</keyword>
<keyword evidence="1" id="KW-0539">Nucleus</keyword>
<dbReference type="GO" id="GO:0008270">
    <property type="term" value="F:zinc ion binding"/>
    <property type="evidence" value="ECO:0007669"/>
    <property type="project" value="UniProtKB-KW"/>
</dbReference>
<comment type="similarity">
    <text evidence="1">Belongs to the NSE1 family.</text>
</comment>
<proteinExistence type="inferred from homology"/>
<dbReference type="GO" id="GO:0000724">
    <property type="term" value="P:double-strand break repair via homologous recombination"/>
    <property type="evidence" value="ECO:0007669"/>
    <property type="project" value="TreeGrafter"/>
</dbReference>
<dbReference type="Pfam" id="PF07574">
    <property type="entry name" value="SMC_Nse1"/>
    <property type="match status" value="1"/>
</dbReference>
<dbReference type="EC" id="2.3.2.27" evidence="1"/>
<dbReference type="Proteomes" id="UP000253472">
    <property type="component" value="Unassembled WGS sequence"/>
</dbReference>
<dbReference type="PANTHER" id="PTHR20973:SF0">
    <property type="entry name" value="NON-STRUCTURAL MAINTENANCE OF CHROMOSOMES ELEMENT 1 HOMOLOG"/>
    <property type="match status" value="1"/>
</dbReference>
<dbReference type="EMBL" id="QLNQ01000021">
    <property type="protein sequence ID" value="RCK64923.1"/>
    <property type="molecule type" value="Genomic_DNA"/>
</dbReference>
<protein>
    <recommendedName>
        <fullName evidence="1">Non-structural maintenance of chromosomes element 1 homolog</fullName>
        <ecNumber evidence="1">2.3.2.27</ecNumber>
    </recommendedName>
</protein>
<dbReference type="AlphaFoldDB" id="A0A367YGB6"/>
<evidence type="ECO:0000313" key="2">
    <source>
        <dbReference type="EMBL" id="RCK64923.1"/>
    </source>
</evidence>
<keyword evidence="1" id="KW-0808">Transferase</keyword>
<dbReference type="InterPro" id="IPR011513">
    <property type="entry name" value="Nse1"/>
</dbReference>
<keyword evidence="1" id="KW-0227">DNA damage</keyword>
<reference evidence="2 3" key="1">
    <citation type="submission" date="2018-06" db="EMBL/GenBank/DDBJ databases">
        <title>Whole genome sequencing of Candida tropicalis (genome annotated by CSBL at Korea University).</title>
        <authorList>
            <person name="Ahn J."/>
        </authorList>
    </citation>
    <scope>NUCLEOTIDE SEQUENCE [LARGE SCALE GENOMIC DNA]</scope>
    <source>
        <strain evidence="2 3">ATCC 20962</strain>
    </source>
</reference>
<sequence>MYTEAHRILLTYIRSVRYIESGHLLKSFSFILDQSEIPDQPLKNLLDQYIADINAKIAPQSFKVERKNHEISGDLYYIFINTLSDDIIMESSVYTTPELGAIKFIIRDIIEVDNYRNAIGKSDACRLVSSNTNKNLLDAEVLVDRLIDDGWFICTLELQLLLSIKTLCELKQYLIETYGVDEDGKILICPQCKEIVTLGWVTPTGESFHRKCYDVYCRTNHTAADESQLVRIGPDPSTL</sequence>
<dbReference type="OrthoDB" id="185455at2759"/>
<comment type="subcellular location">
    <subcellularLocation>
        <location evidence="1">Nucleus</location>
    </subcellularLocation>
</comment>
<keyword evidence="1" id="KW-0863">Zinc-finger</keyword>
<keyword evidence="3" id="KW-1185">Reference proteome</keyword>
<dbReference type="PANTHER" id="PTHR20973">
    <property type="entry name" value="NON-SMC ELEMENT 1-RELATED"/>
    <property type="match status" value="1"/>
</dbReference>
<keyword evidence="1" id="KW-0479">Metal-binding</keyword>
<gene>
    <name evidence="2" type="ORF">Cantr_00536</name>
</gene>
<comment type="function">
    <text evidence="1">Acts in a DNA repair pathway for removal of UV-induced DNA damage that is distinct from classical nucleotide excision repair and in repair of ionizing radiation damage. Functions in homologous recombination repair of DNA double strand breaks and in recovery of stalled replication forks.</text>
</comment>
<name>A0A367YGB6_9ASCO</name>
<accession>A0A367YGB6</accession>
<comment type="subunit">
    <text evidence="1">Component of the Smc5-Smc6 complex.</text>
</comment>
<keyword evidence="1" id="KW-0233">DNA recombination</keyword>
<dbReference type="STRING" id="5486.A0A367YGB6"/>
<evidence type="ECO:0000256" key="1">
    <source>
        <dbReference type="RuleBase" id="RU368018"/>
    </source>
</evidence>
<keyword evidence="1" id="KW-0234">DNA repair</keyword>
<comment type="caution">
    <text evidence="2">The sequence shown here is derived from an EMBL/GenBank/DDBJ whole genome shotgun (WGS) entry which is preliminary data.</text>
</comment>
<dbReference type="GO" id="GO:0030915">
    <property type="term" value="C:Smc5-Smc6 complex"/>
    <property type="evidence" value="ECO:0007669"/>
    <property type="project" value="UniProtKB-UniRule"/>
</dbReference>
<keyword evidence="1" id="KW-0833">Ubl conjugation pathway</keyword>
<dbReference type="GO" id="GO:0005634">
    <property type="term" value="C:nucleus"/>
    <property type="evidence" value="ECO:0007669"/>
    <property type="project" value="UniProtKB-SubCell"/>
</dbReference>
<dbReference type="GO" id="GO:0061630">
    <property type="term" value="F:ubiquitin protein ligase activity"/>
    <property type="evidence" value="ECO:0007669"/>
    <property type="project" value="UniProtKB-EC"/>
</dbReference>